<dbReference type="PANTHER" id="PTHR42946:SF1">
    <property type="entry name" value="PHOSPHOGLUCOMUTASE (ALPHA-D-GLUCOSE-1,6-BISPHOSPHATE-DEPENDENT)"/>
    <property type="match status" value="1"/>
</dbReference>
<protein>
    <recommendedName>
        <fullName evidence="6 8">Phosphoglucosamine mutase</fullName>
        <ecNumber evidence="6 8">5.4.2.10</ecNumber>
    </recommendedName>
</protein>
<keyword evidence="3 6" id="KW-0479">Metal-binding</keyword>
<comment type="PTM">
    <text evidence="6">Activated by phosphorylation.</text>
</comment>
<accession>A0ABP8EFX1</accession>
<dbReference type="SUPFAM" id="SSF55957">
    <property type="entry name" value="Phosphoglucomutase, C-terminal domain"/>
    <property type="match status" value="1"/>
</dbReference>
<proteinExistence type="inferred from homology"/>
<comment type="caution">
    <text evidence="13">The sequence shown here is derived from an EMBL/GenBank/DDBJ whole genome shotgun (WGS) entry which is preliminary data.</text>
</comment>
<evidence type="ECO:0000259" key="9">
    <source>
        <dbReference type="Pfam" id="PF00408"/>
    </source>
</evidence>
<feature type="binding site" evidence="6">
    <location>
        <position position="245"/>
    </location>
    <ligand>
        <name>Mg(2+)</name>
        <dbReference type="ChEBI" id="CHEBI:18420"/>
    </ligand>
</feature>
<dbReference type="InterPro" id="IPR036900">
    <property type="entry name" value="A-D-PHexomutase_C_sf"/>
</dbReference>
<feature type="domain" description="Alpha-D-phosphohexomutase C-terminal" evidence="9">
    <location>
        <begin position="379"/>
        <end position="441"/>
    </location>
</feature>
<dbReference type="CDD" id="cd05802">
    <property type="entry name" value="GlmM"/>
    <property type="match status" value="1"/>
</dbReference>
<evidence type="ECO:0000259" key="12">
    <source>
        <dbReference type="Pfam" id="PF02880"/>
    </source>
</evidence>
<dbReference type="PANTHER" id="PTHR42946">
    <property type="entry name" value="PHOSPHOHEXOSE MUTASE"/>
    <property type="match status" value="1"/>
</dbReference>
<dbReference type="HAMAP" id="MF_01554_B">
    <property type="entry name" value="GlmM_B"/>
    <property type="match status" value="1"/>
</dbReference>
<dbReference type="SUPFAM" id="SSF53738">
    <property type="entry name" value="Phosphoglucomutase, first 3 domains"/>
    <property type="match status" value="3"/>
</dbReference>
<organism evidence="13 14">
    <name type="scientific">Brevibacterium daeguense</name>
    <dbReference type="NCBI Taxonomy" id="909936"/>
    <lineage>
        <taxon>Bacteria</taxon>
        <taxon>Bacillati</taxon>
        <taxon>Actinomycetota</taxon>
        <taxon>Actinomycetes</taxon>
        <taxon>Micrococcales</taxon>
        <taxon>Brevibacteriaceae</taxon>
        <taxon>Brevibacterium</taxon>
    </lineage>
</organism>
<dbReference type="EMBL" id="BAABAZ010000004">
    <property type="protein sequence ID" value="GAA4282872.1"/>
    <property type="molecule type" value="Genomic_DNA"/>
</dbReference>
<evidence type="ECO:0000256" key="7">
    <source>
        <dbReference type="RuleBase" id="RU004326"/>
    </source>
</evidence>
<feature type="binding site" evidence="6">
    <location>
        <position position="247"/>
    </location>
    <ligand>
        <name>Mg(2+)</name>
        <dbReference type="ChEBI" id="CHEBI:18420"/>
    </ligand>
</feature>
<dbReference type="PROSITE" id="PS00710">
    <property type="entry name" value="PGM_PMM"/>
    <property type="match status" value="1"/>
</dbReference>
<dbReference type="InterPro" id="IPR016066">
    <property type="entry name" value="A-D-PHexomutase_CS"/>
</dbReference>
<dbReference type="Pfam" id="PF02879">
    <property type="entry name" value="PGM_PMM_II"/>
    <property type="match status" value="1"/>
</dbReference>
<evidence type="ECO:0000256" key="2">
    <source>
        <dbReference type="ARBA" id="ARBA00022553"/>
    </source>
</evidence>
<dbReference type="InterPro" id="IPR005844">
    <property type="entry name" value="A-D-PHexomutase_a/b/a-I"/>
</dbReference>
<keyword evidence="14" id="KW-1185">Reference proteome</keyword>
<dbReference type="PRINTS" id="PR00509">
    <property type="entry name" value="PGMPMM"/>
</dbReference>
<feature type="binding site" evidence="6">
    <location>
        <position position="249"/>
    </location>
    <ligand>
        <name>Mg(2+)</name>
        <dbReference type="ChEBI" id="CHEBI:18420"/>
    </ligand>
</feature>
<evidence type="ECO:0000313" key="13">
    <source>
        <dbReference type="EMBL" id="GAA4282872.1"/>
    </source>
</evidence>
<evidence type="ECO:0000313" key="14">
    <source>
        <dbReference type="Proteomes" id="UP001501586"/>
    </source>
</evidence>
<comment type="catalytic activity">
    <reaction evidence="6 8">
        <text>alpha-D-glucosamine 1-phosphate = D-glucosamine 6-phosphate</text>
        <dbReference type="Rhea" id="RHEA:23424"/>
        <dbReference type="ChEBI" id="CHEBI:58516"/>
        <dbReference type="ChEBI" id="CHEBI:58725"/>
        <dbReference type="EC" id="5.4.2.10"/>
    </reaction>
</comment>
<dbReference type="InterPro" id="IPR050060">
    <property type="entry name" value="Phosphoglucosamine_mutase"/>
</dbReference>
<evidence type="ECO:0000256" key="6">
    <source>
        <dbReference type="HAMAP-Rule" id="MF_01554"/>
    </source>
</evidence>
<feature type="modified residue" description="Phosphoserine" evidence="6">
    <location>
        <position position="104"/>
    </location>
</feature>
<gene>
    <name evidence="6 13" type="primary">glmM</name>
    <name evidence="13" type="ORF">GCM10022261_04030</name>
</gene>
<keyword evidence="4 6" id="KW-0460">Magnesium</keyword>
<name>A0ABP8EFX1_9MICO</name>
<evidence type="ECO:0000256" key="3">
    <source>
        <dbReference type="ARBA" id="ARBA00022723"/>
    </source>
</evidence>
<feature type="domain" description="Alpha-D-phosphohexomutase alpha/beta/alpha" evidence="10">
    <location>
        <begin position="3"/>
        <end position="134"/>
    </location>
</feature>
<feature type="domain" description="Alpha-D-phosphohexomutase alpha/beta/alpha" evidence="11">
    <location>
        <begin position="158"/>
        <end position="257"/>
    </location>
</feature>
<dbReference type="InterPro" id="IPR005841">
    <property type="entry name" value="Alpha-D-phosphohexomutase_SF"/>
</dbReference>
<evidence type="ECO:0000256" key="8">
    <source>
        <dbReference type="RuleBase" id="RU004327"/>
    </source>
</evidence>
<feature type="domain" description="Alpha-D-phosphohexomutase alpha/beta/alpha" evidence="12">
    <location>
        <begin position="262"/>
        <end position="371"/>
    </location>
</feature>
<keyword evidence="2 6" id="KW-0597">Phosphoprotein</keyword>
<dbReference type="InterPro" id="IPR006352">
    <property type="entry name" value="GlmM_bact"/>
</dbReference>
<dbReference type="EC" id="5.4.2.10" evidence="6 8"/>
<comment type="cofactor">
    <cofactor evidence="6">
        <name>Mg(2+)</name>
        <dbReference type="ChEBI" id="CHEBI:18420"/>
    </cofactor>
    <text evidence="6">Binds 1 Mg(2+) ion per subunit.</text>
</comment>
<dbReference type="InterPro" id="IPR005846">
    <property type="entry name" value="A-D-PHexomutase_a/b/a-III"/>
</dbReference>
<dbReference type="NCBIfam" id="TIGR01455">
    <property type="entry name" value="glmM"/>
    <property type="match status" value="1"/>
</dbReference>
<dbReference type="InterPro" id="IPR005845">
    <property type="entry name" value="A-D-PHexomutase_a/b/a-II"/>
</dbReference>
<dbReference type="RefSeq" id="WP_236864942.1">
    <property type="nucleotide sequence ID" value="NZ_BAABAZ010000004.1"/>
</dbReference>
<dbReference type="InterPro" id="IPR005843">
    <property type="entry name" value="A-D-PHexomutase_C"/>
</dbReference>
<evidence type="ECO:0000256" key="1">
    <source>
        <dbReference type="ARBA" id="ARBA00010231"/>
    </source>
</evidence>
<dbReference type="Gene3D" id="3.40.120.10">
    <property type="entry name" value="Alpha-D-Glucose-1,6-Bisphosphate, subunit A, domain 3"/>
    <property type="match status" value="3"/>
</dbReference>
<dbReference type="InterPro" id="IPR016055">
    <property type="entry name" value="A-D-PHexomutase_a/b/a-I/II/III"/>
</dbReference>
<reference evidence="14" key="1">
    <citation type="journal article" date="2019" name="Int. J. Syst. Evol. Microbiol.">
        <title>The Global Catalogue of Microorganisms (GCM) 10K type strain sequencing project: providing services to taxonomists for standard genome sequencing and annotation.</title>
        <authorList>
            <consortium name="The Broad Institute Genomics Platform"/>
            <consortium name="The Broad Institute Genome Sequencing Center for Infectious Disease"/>
            <person name="Wu L."/>
            <person name="Ma J."/>
        </authorList>
    </citation>
    <scope>NUCLEOTIDE SEQUENCE [LARGE SCALE GENOMIC DNA]</scope>
    <source>
        <strain evidence="14">JCM 17458</strain>
    </source>
</reference>
<feature type="binding site" description="via phosphate group" evidence="6">
    <location>
        <position position="104"/>
    </location>
    <ligand>
        <name>Mg(2+)</name>
        <dbReference type="ChEBI" id="CHEBI:18420"/>
    </ligand>
</feature>
<comment type="similarity">
    <text evidence="1 6 7">Belongs to the phosphohexose mutase family.</text>
</comment>
<dbReference type="Pfam" id="PF02880">
    <property type="entry name" value="PGM_PMM_III"/>
    <property type="match status" value="1"/>
</dbReference>
<comment type="function">
    <text evidence="6 8">Catalyzes the conversion of glucosamine-6-phosphate to glucosamine-1-phosphate.</text>
</comment>
<dbReference type="Pfam" id="PF00408">
    <property type="entry name" value="PGM_PMM_IV"/>
    <property type="match status" value="1"/>
</dbReference>
<evidence type="ECO:0000259" key="11">
    <source>
        <dbReference type="Pfam" id="PF02879"/>
    </source>
</evidence>
<evidence type="ECO:0000259" key="10">
    <source>
        <dbReference type="Pfam" id="PF02878"/>
    </source>
</evidence>
<dbReference type="Gene3D" id="3.30.310.50">
    <property type="entry name" value="Alpha-D-phosphohexomutase, C-terminal domain"/>
    <property type="match status" value="1"/>
</dbReference>
<feature type="active site" description="Phosphoserine intermediate" evidence="6">
    <location>
        <position position="104"/>
    </location>
</feature>
<evidence type="ECO:0000256" key="5">
    <source>
        <dbReference type="ARBA" id="ARBA00023235"/>
    </source>
</evidence>
<keyword evidence="5 6" id="KW-0413">Isomerase</keyword>
<dbReference type="Pfam" id="PF02878">
    <property type="entry name" value="PGM_PMM_I"/>
    <property type="match status" value="1"/>
</dbReference>
<sequence>MSRLFGTDGVRGLANTDITARLALDLAEAGARVLADSPRSGRDRPFAVVGRDTRVSGEFLSSAVAAGIAAAGVDVLLVGELPTPGVAHVVQSSGADFGVVLSASHNPMPDNGIKFFGRGGTKLPDELEDRIAGLLGEDWERPTGDQVGRIGRFPAAADDYIEYLVERLNGGRESPLSGITVVADCAHGAASVVGPAALRQAGAEVIVVAAEPNGYNINDGVGSTHVDNLAAAVRANNADVGVAFDGDADRCLAVDSLGRVVDGDQIMGILALGLKETGELAHDTLVTTVMSNLGLRLAMEKAGIATVQTKVGDRYVLERMLADGYTLGGEQSGHILMLDNGTTGDGVQTALHLLDRMARTRRSLADLAAEIPRLPQVLINVEDVDKTQVGHRAVAAEVAAVEEELGRTGRVLLRASGTEPLIRVMVEAETQEIAQTQAERLSAVVRTELSL</sequence>
<evidence type="ECO:0000256" key="4">
    <source>
        <dbReference type="ARBA" id="ARBA00022842"/>
    </source>
</evidence>
<dbReference type="Proteomes" id="UP001501586">
    <property type="component" value="Unassembled WGS sequence"/>
</dbReference>